<organism evidence="3">
    <name type="scientific">viral metagenome</name>
    <dbReference type="NCBI Taxonomy" id="1070528"/>
    <lineage>
        <taxon>unclassified sequences</taxon>
        <taxon>metagenomes</taxon>
        <taxon>organismal metagenomes</taxon>
    </lineage>
</organism>
<dbReference type="GO" id="GO:0019433">
    <property type="term" value="P:triglyceride catabolic process"/>
    <property type="evidence" value="ECO:0007669"/>
    <property type="project" value="TreeGrafter"/>
</dbReference>
<dbReference type="PANTHER" id="PTHR12406:SF7">
    <property type="entry name" value="PATATIN-LIKE PHOSPHOLIPASE DOMAIN-CONTAINING PROTEIN 4"/>
    <property type="match status" value="1"/>
</dbReference>
<dbReference type="GO" id="GO:0016020">
    <property type="term" value="C:membrane"/>
    <property type="evidence" value="ECO:0007669"/>
    <property type="project" value="TreeGrafter"/>
</dbReference>
<dbReference type="AlphaFoldDB" id="A0A6C0HHW2"/>
<dbReference type="InterPro" id="IPR033562">
    <property type="entry name" value="PLPL"/>
</dbReference>
<name>A0A6C0HHW2_9ZZZZ</name>
<dbReference type="InterPro" id="IPR002641">
    <property type="entry name" value="PNPLA_dom"/>
</dbReference>
<dbReference type="PANTHER" id="PTHR12406">
    <property type="entry name" value="CALCIUM-INDEPENDENT PHOSPHOLIPASE A2 IPLA2 -RELATED"/>
    <property type="match status" value="1"/>
</dbReference>
<dbReference type="Gene3D" id="3.40.1090.10">
    <property type="entry name" value="Cytosolic phospholipase A2 catalytic domain"/>
    <property type="match status" value="1"/>
</dbReference>
<feature type="domain" description="PNPLA" evidence="2">
    <location>
        <begin position="37"/>
        <end position="194"/>
    </location>
</feature>
<accession>A0A6C0HHW2</accession>
<dbReference type="GO" id="GO:0004806">
    <property type="term" value="F:triacylglycerol lipase activity"/>
    <property type="evidence" value="ECO:0007669"/>
    <property type="project" value="TreeGrafter"/>
</dbReference>
<evidence type="ECO:0000259" key="2">
    <source>
        <dbReference type="PROSITE" id="PS51635"/>
    </source>
</evidence>
<dbReference type="GO" id="GO:0005737">
    <property type="term" value="C:cytoplasm"/>
    <property type="evidence" value="ECO:0007669"/>
    <property type="project" value="TreeGrafter"/>
</dbReference>
<dbReference type="GO" id="GO:0005811">
    <property type="term" value="C:lipid droplet"/>
    <property type="evidence" value="ECO:0007669"/>
    <property type="project" value="TreeGrafter"/>
</dbReference>
<evidence type="ECO:0000313" key="3">
    <source>
        <dbReference type="EMBL" id="QHT79603.1"/>
    </source>
</evidence>
<protein>
    <recommendedName>
        <fullName evidence="2">PNPLA domain-containing protein</fullName>
    </recommendedName>
</protein>
<proteinExistence type="predicted"/>
<dbReference type="SUPFAM" id="SSF52151">
    <property type="entry name" value="FabD/lysophospholipase-like"/>
    <property type="match status" value="1"/>
</dbReference>
<dbReference type="EMBL" id="MN739950">
    <property type="protein sequence ID" value="QHT79603.1"/>
    <property type="molecule type" value="Genomic_DNA"/>
</dbReference>
<keyword evidence="1" id="KW-0443">Lipid metabolism</keyword>
<dbReference type="Pfam" id="PF01734">
    <property type="entry name" value="Patatin"/>
    <property type="match status" value="1"/>
</dbReference>
<evidence type="ECO:0000256" key="1">
    <source>
        <dbReference type="ARBA" id="ARBA00023098"/>
    </source>
</evidence>
<dbReference type="InterPro" id="IPR016035">
    <property type="entry name" value="Acyl_Trfase/lysoPLipase"/>
</dbReference>
<dbReference type="PROSITE" id="PS51635">
    <property type="entry name" value="PNPLA"/>
    <property type="match status" value="1"/>
</dbReference>
<dbReference type="GO" id="GO:0055088">
    <property type="term" value="P:lipid homeostasis"/>
    <property type="evidence" value="ECO:0007669"/>
    <property type="project" value="TreeGrafter"/>
</dbReference>
<sequence length="329" mass="36923">MSNKTNTNTKSTLLMREYIKALLLNVDLSKLKKEINLIFDGGAFNGGFAAGVAMYVKALEEQELVKIDKVSGCSIGSAIALWYVCGCQEEAIRFFEQMTIDFQDTLNLVGYHKNIKDFVHFLFPDGNVSTLKDKLYINFYDTQKHAQNVVSEFKDVDHLIDCILQSSHLPYIIDGNARYKGRYIDGILPHIFNGSGGSSGSSSSTVKNDGSTTDSLFIKLLTLHKCSRAMVVKCEANIHYRLLSGIADANEFFTIGSSDMCSYVSQWSYFNILQIRCREMVILFIISMIEWIILVKNNIPSTIKNSLLYNGCVNSIKGLCCDVLRRTII</sequence>
<reference evidence="3" key="1">
    <citation type="journal article" date="2020" name="Nature">
        <title>Giant virus diversity and host interactions through global metagenomics.</title>
        <authorList>
            <person name="Schulz F."/>
            <person name="Roux S."/>
            <person name="Paez-Espino D."/>
            <person name="Jungbluth S."/>
            <person name="Walsh D.A."/>
            <person name="Denef V.J."/>
            <person name="McMahon K.D."/>
            <person name="Konstantinidis K.T."/>
            <person name="Eloe-Fadrosh E.A."/>
            <person name="Kyrpides N.C."/>
            <person name="Woyke T."/>
        </authorList>
    </citation>
    <scope>NUCLEOTIDE SEQUENCE</scope>
    <source>
        <strain evidence="3">GVMAG-M-3300023184-101</strain>
    </source>
</reference>